<dbReference type="EMBL" id="JABFAD010000004">
    <property type="protein sequence ID" value="MBA0796950.1"/>
    <property type="molecule type" value="Genomic_DNA"/>
</dbReference>
<dbReference type="Pfam" id="PF12023">
    <property type="entry name" value="DUF3511"/>
    <property type="match status" value="1"/>
</dbReference>
<feature type="compositionally biased region" description="Basic residues" evidence="1">
    <location>
        <begin position="18"/>
        <end position="29"/>
    </location>
</feature>
<dbReference type="OrthoDB" id="1000700at2759"/>
<name>A0A7J9GH98_9ROSI</name>
<proteinExistence type="predicted"/>
<reference evidence="2 3" key="1">
    <citation type="journal article" date="2019" name="Genome Biol. Evol.">
        <title>Insights into the evolution of the New World diploid cottons (Gossypium, subgenus Houzingenia) based on genome sequencing.</title>
        <authorList>
            <person name="Grover C.E."/>
            <person name="Arick M.A. 2nd"/>
            <person name="Thrash A."/>
            <person name="Conover J.L."/>
            <person name="Sanders W.S."/>
            <person name="Peterson D.G."/>
            <person name="Frelichowski J.E."/>
            <person name="Scheffler J.A."/>
            <person name="Scheffler B.E."/>
            <person name="Wendel J.F."/>
        </authorList>
    </citation>
    <scope>NUCLEOTIDE SEQUENCE [LARGE SCALE GENOMIC DNA]</scope>
    <source>
        <strain evidence="2">0</strain>
        <tissue evidence="2">Leaf</tissue>
    </source>
</reference>
<evidence type="ECO:0000256" key="1">
    <source>
        <dbReference type="SAM" id="MobiDB-lite"/>
    </source>
</evidence>
<evidence type="ECO:0008006" key="4">
    <source>
        <dbReference type="Google" id="ProtNLM"/>
    </source>
</evidence>
<dbReference type="InterPro" id="IPR021899">
    <property type="entry name" value="DUF3511"/>
</dbReference>
<feature type="non-terminal residue" evidence="2">
    <location>
        <position position="1"/>
    </location>
</feature>
<gene>
    <name evidence="2" type="ORF">Gohar_007679</name>
</gene>
<protein>
    <recommendedName>
        <fullName evidence="4">DUF3511 domain-containing protein</fullName>
    </recommendedName>
</protein>
<evidence type="ECO:0000313" key="3">
    <source>
        <dbReference type="Proteomes" id="UP000593560"/>
    </source>
</evidence>
<feature type="region of interest" description="Disordered" evidence="1">
    <location>
        <begin position="87"/>
        <end position="116"/>
    </location>
</feature>
<dbReference type="PANTHER" id="PTHR33193:SF50">
    <property type="entry name" value="DUF3511 DOMAIN PROTEIN"/>
    <property type="match status" value="1"/>
</dbReference>
<keyword evidence="3" id="KW-1185">Reference proteome</keyword>
<sequence>LPFIFSSPFPSPKLKASKEKKKKKKKKKKREEVRRKGIKASEDMEDFRHSSHHTTTGGSGGRNFEIIDANMFKYVNKVYFDRTHPSYGPSLFNQNPIDKKKKTRSSSSSSSIRSWFNEPKMKRKMRLTKYKMYALEGKIKDSLKKGKKWIKKKYRKLVHGF</sequence>
<feature type="compositionally biased region" description="Low complexity" evidence="1">
    <location>
        <begin position="105"/>
        <end position="114"/>
    </location>
</feature>
<accession>A0A7J9GH98</accession>
<organism evidence="2 3">
    <name type="scientific">Gossypium harknessii</name>
    <dbReference type="NCBI Taxonomy" id="34285"/>
    <lineage>
        <taxon>Eukaryota</taxon>
        <taxon>Viridiplantae</taxon>
        <taxon>Streptophyta</taxon>
        <taxon>Embryophyta</taxon>
        <taxon>Tracheophyta</taxon>
        <taxon>Spermatophyta</taxon>
        <taxon>Magnoliopsida</taxon>
        <taxon>eudicotyledons</taxon>
        <taxon>Gunneridae</taxon>
        <taxon>Pentapetalae</taxon>
        <taxon>rosids</taxon>
        <taxon>malvids</taxon>
        <taxon>Malvales</taxon>
        <taxon>Malvaceae</taxon>
        <taxon>Malvoideae</taxon>
        <taxon>Gossypium</taxon>
    </lineage>
</organism>
<dbReference type="AlphaFoldDB" id="A0A7J9GH98"/>
<comment type="caution">
    <text evidence="2">The sequence shown here is derived from an EMBL/GenBank/DDBJ whole genome shotgun (WGS) entry which is preliminary data.</text>
</comment>
<feature type="compositionally biased region" description="Basic and acidic residues" evidence="1">
    <location>
        <begin position="30"/>
        <end position="49"/>
    </location>
</feature>
<evidence type="ECO:0000313" key="2">
    <source>
        <dbReference type="EMBL" id="MBA0796950.1"/>
    </source>
</evidence>
<feature type="compositionally biased region" description="Low complexity" evidence="1">
    <location>
        <begin position="1"/>
        <end position="14"/>
    </location>
</feature>
<dbReference type="Proteomes" id="UP000593560">
    <property type="component" value="Unassembled WGS sequence"/>
</dbReference>
<dbReference type="PANTHER" id="PTHR33193">
    <property type="entry name" value="DOMAIN PROTEIN, PUTATIVE (DUF3511)-RELATED"/>
    <property type="match status" value="1"/>
</dbReference>
<feature type="region of interest" description="Disordered" evidence="1">
    <location>
        <begin position="1"/>
        <end position="62"/>
    </location>
</feature>